<reference evidence="1" key="1">
    <citation type="submission" date="2019-11" db="EMBL/GenBank/DDBJ databases">
        <authorList>
            <person name="Feng L."/>
        </authorList>
    </citation>
    <scope>NUCLEOTIDE SEQUENCE</scope>
    <source>
        <strain evidence="1">CnexileLFYP112</strain>
    </source>
</reference>
<dbReference type="EMBL" id="CACRTG010000008">
    <property type="protein sequence ID" value="VYS95841.1"/>
    <property type="molecule type" value="Genomic_DNA"/>
</dbReference>
<accession>A0A6N2SUD5</accession>
<name>A0A6N2SUD5_9FIRM</name>
<dbReference type="AlphaFoldDB" id="A0A6N2SUD5"/>
<protein>
    <submittedName>
        <fullName evidence="1">Uncharacterized protein</fullName>
    </submittedName>
</protein>
<evidence type="ECO:0000313" key="1">
    <source>
        <dbReference type="EMBL" id="VYS95841.1"/>
    </source>
</evidence>
<proteinExistence type="predicted"/>
<gene>
    <name evidence="1" type="ORF">CNLFYP112_01449</name>
</gene>
<sequence>MYREITDIEEKTLQVAYFLSRRKGGVSKFSIKNIHRQWCQWWGDDFCVDGRKLKIFHNEIVLSSSAVKRGEEQPEYCKYYTEVLLNAQEKIIKAYHPKMTGRENSNLFRKRLIDCRRNHGKALRKKLKKNGLSDRYYIKHNSYTRYVCKLGRYILHDNTQSKDRYCCIGTYDEMCKYIDDNLIEKK</sequence>
<organism evidence="1">
    <name type="scientific">[Clostridium] nexile</name>
    <dbReference type="NCBI Taxonomy" id="29361"/>
    <lineage>
        <taxon>Bacteria</taxon>
        <taxon>Bacillati</taxon>
        <taxon>Bacillota</taxon>
        <taxon>Clostridia</taxon>
        <taxon>Lachnospirales</taxon>
        <taxon>Lachnospiraceae</taxon>
        <taxon>Tyzzerella</taxon>
    </lineage>
</organism>